<dbReference type="Proteomes" id="UP000245631">
    <property type="component" value="Unassembled WGS sequence"/>
</dbReference>
<dbReference type="PANTHER" id="PTHR43776">
    <property type="entry name" value="TRANSPORT ATP-BINDING PROTEIN"/>
    <property type="match status" value="1"/>
</dbReference>
<comment type="similarity">
    <text evidence="2">Belongs to the ABC transporter superfamily.</text>
</comment>
<evidence type="ECO:0000313" key="8">
    <source>
        <dbReference type="Proteomes" id="UP000245631"/>
    </source>
</evidence>
<dbReference type="GeneID" id="61056389"/>
<dbReference type="InterPro" id="IPR027417">
    <property type="entry name" value="P-loop_NTPase"/>
</dbReference>
<dbReference type="GO" id="GO:0005886">
    <property type="term" value="C:plasma membrane"/>
    <property type="evidence" value="ECO:0007669"/>
    <property type="project" value="UniProtKB-SubCell"/>
</dbReference>
<protein>
    <submittedName>
        <fullName evidence="7">Peptide/nickel transport system ATP-binding protein</fullName>
    </submittedName>
</protein>
<comment type="caution">
    <text evidence="7">The sequence shown here is derived from an EMBL/GenBank/DDBJ whole genome shotgun (WGS) entry which is preliminary data.</text>
</comment>
<dbReference type="EMBL" id="QGGH01000028">
    <property type="protein sequence ID" value="PWJ85130.1"/>
    <property type="molecule type" value="Genomic_DNA"/>
</dbReference>
<dbReference type="Pfam" id="PF00005">
    <property type="entry name" value="ABC_tran"/>
    <property type="match status" value="1"/>
</dbReference>
<proteinExistence type="inferred from homology"/>
<keyword evidence="4" id="KW-0547">Nucleotide-binding</keyword>
<accession>A0A8E2W7V4</accession>
<dbReference type="PROSITE" id="PS50893">
    <property type="entry name" value="ABC_TRANSPORTER_2"/>
    <property type="match status" value="1"/>
</dbReference>
<evidence type="ECO:0000256" key="5">
    <source>
        <dbReference type="ARBA" id="ARBA00022840"/>
    </source>
</evidence>
<dbReference type="InterPro" id="IPR013563">
    <property type="entry name" value="Oligopep_ABC_C"/>
</dbReference>
<dbReference type="NCBIfam" id="TIGR01727">
    <property type="entry name" value="oligo_HPY"/>
    <property type="match status" value="1"/>
</dbReference>
<dbReference type="GO" id="GO:0016887">
    <property type="term" value="F:ATP hydrolysis activity"/>
    <property type="evidence" value="ECO:0007669"/>
    <property type="project" value="InterPro"/>
</dbReference>
<organism evidence="7 8">
    <name type="scientific">Rhizobium loti</name>
    <name type="common">Mesorhizobium loti</name>
    <dbReference type="NCBI Taxonomy" id="381"/>
    <lineage>
        <taxon>Bacteria</taxon>
        <taxon>Pseudomonadati</taxon>
        <taxon>Pseudomonadota</taxon>
        <taxon>Alphaproteobacteria</taxon>
        <taxon>Hyphomicrobiales</taxon>
        <taxon>Phyllobacteriaceae</taxon>
        <taxon>Mesorhizobium</taxon>
    </lineage>
</organism>
<dbReference type="GO" id="GO:0055085">
    <property type="term" value="P:transmembrane transport"/>
    <property type="evidence" value="ECO:0007669"/>
    <property type="project" value="UniProtKB-ARBA"/>
</dbReference>
<keyword evidence="3" id="KW-0813">Transport</keyword>
<dbReference type="SUPFAM" id="SSF52540">
    <property type="entry name" value="P-loop containing nucleoside triphosphate hydrolases"/>
    <property type="match status" value="1"/>
</dbReference>
<comment type="subcellular location">
    <subcellularLocation>
        <location evidence="1">Cell inner membrane</location>
        <topology evidence="1">Peripheral membrane protein</topology>
    </subcellularLocation>
</comment>
<dbReference type="Pfam" id="PF08352">
    <property type="entry name" value="oligo_HPY"/>
    <property type="match status" value="1"/>
</dbReference>
<dbReference type="InterPro" id="IPR003593">
    <property type="entry name" value="AAA+_ATPase"/>
</dbReference>
<reference evidence="7 8" key="1">
    <citation type="submission" date="2018-05" db="EMBL/GenBank/DDBJ databases">
        <title>Genomic Encyclopedia of Type Strains, Phase IV (KMG-IV): sequencing the most valuable type-strain genomes for metagenomic binning, comparative biology and taxonomic classification.</title>
        <authorList>
            <person name="Goeker M."/>
        </authorList>
    </citation>
    <scope>NUCLEOTIDE SEQUENCE [LARGE SCALE GENOMIC DNA]</scope>
    <source>
        <strain evidence="7 8">DSM 2626</strain>
    </source>
</reference>
<dbReference type="CDD" id="cd03257">
    <property type="entry name" value="ABC_NikE_OppD_transporters"/>
    <property type="match status" value="1"/>
</dbReference>
<dbReference type="InterPro" id="IPR017871">
    <property type="entry name" value="ABC_transporter-like_CS"/>
</dbReference>
<evidence type="ECO:0000256" key="1">
    <source>
        <dbReference type="ARBA" id="ARBA00004417"/>
    </source>
</evidence>
<evidence type="ECO:0000256" key="4">
    <source>
        <dbReference type="ARBA" id="ARBA00022741"/>
    </source>
</evidence>
<feature type="domain" description="ABC transporter" evidence="6">
    <location>
        <begin position="6"/>
        <end position="256"/>
    </location>
</feature>
<dbReference type="NCBIfam" id="NF008453">
    <property type="entry name" value="PRK11308.1"/>
    <property type="match status" value="1"/>
</dbReference>
<dbReference type="FunFam" id="3.40.50.300:FF:000016">
    <property type="entry name" value="Oligopeptide ABC transporter ATP-binding component"/>
    <property type="match status" value="1"/>
</dbReference>
<dbReference type="AlphaFoldDB" id="A0A8E2W7V4"/>
<evidence type="ECO:0000256" key="3">
    <source>
        <dbReference type="ARBA" id="ARBA00022448"/>
    </source>
</evidence>
<keyword evidence="5 7" id="KW-0067">ATP-binding</keyword>
<dbReference type="InterPro" id="IPR050319">
    <property type="entry name" value="ABC_transp_ATP-bind"/>
</dbReference>
<dbReference type="RefSeq" id="WP_245951974.1">
    <property type="nucleotide sequence ID" value="NZ_QGGH01000028.1"/>
</dbReference>
<dbReference type="PANTHER" id="PTHR43776:SF7">
    <property type="entry name" value="D,D-DIPEPTIDE TRANSPORT ATP-BINDING PROTEIN DDPF-RELATED"/>
    <property type="match status" value="1"/>
</dbReference>
<dbReference type="GO" id="GO:0005524">
    <property type="term" value="F:ATP binding"/>
    <property type="evidence" value="ECO:0007669"/>
    <property type="project" value="UniProtKB-KW"/>
</dbReference>
<evidence type="ECO:0000313" key="7">
    <source>
        <dbReference type="EMBL" id="PWJ85130.1"/>
    </source>
</evidence>
<gene>
    <name evidence="7" type="ORF">C8D77_12810</name>
</gene>
<dbReference type="GO" id="GO:0015833">
    <property type="term" value="P:peptide transport"/>
    <property type="evidence" value="ECO:0007669"/>
    <property type="project" value="InterPro"/>
</dbReference>
<dbReference type="Gene3D" id="3.40.50.300">
    <property type="entry name" value="P-loop containing nucleotide triphosphate hydrolases"/>
    <property type="match status" value="1"/>
</dbReference>
<dbReference type="InterPro" id="IPR003439">
    <property type="entry name" value="ABC_transporter-like_ATP-bd"/>
</dbReference>
<dbReference type="PROSITE" id="PS00211">
    <property type="entry name" value="ABC_TRANSPORTER_1"/>
    <property type="match status" value="1"/>
</dbReference>
<name>A0A8E2W7V4_RHILI</name>
<evidence type="ECO:0000256" key="2">
    <source>
        <dbReference type="ARBA" id="ARBA00005417"/>
    </source>
</evidence>
<sequence>MNGPLLKVENLTKHYPLGSGIFKKSIPVIRAVEDVSFSVEAGETLCIVGESGCGKSTVARLLMRLVAPTAGRVLIDGTDIAGLKKDALHSWRRRMQMVFQDPYSSLNPRLTAGQIITEPVENFERLSRKQRHALAADLLRKVGMSPEMMHRLPSELSGGQRQRLGIARALSLNPSVIIADEAVSALDVSVQAQILNLLLDLQQQMGIAFVFISHDLGVVEHIAHRVAVMYLGRIVELAPSEALFAKPVHPYTEALIAAAPVPDPMRVRLEAPVEGEVPSPINPPKGCAFHPRCPLAVERCRIDVPPLVPMADGRVVACHVRAPATDIPGQLAEASGYPPASLARFRSGIGYPKAQILRQVQHPREAGD</sequence>
<dbReference type="SMART" id="SM00382">
    <property type="entry name" value="AAA"/>
    <property type="match status" value="1"/>
</dbReference>
<evidence type="ECO:0000259" key="6">
    <source>
        <dbReference type="PROSITE" id="PS50893"/>
    </source>
</evidence>